<evidence type="ECO:0000256" key="1">
    <source>
        <dbReference type="SAM" id="Coils"/>
    </source>
</evidence>
<accession>A0A4Y2V082</accession>
<sequence>AETKCLQLSREKSAIQTQLEEAEEEMGEVMKKYKAVVAQMSADQKILAEQNQQIAELENERQMLKEQVTND</sequence>
<protein>
    <submittedName>
        <fullName evidence="2">Uncharacterized protein</fullName>
    </submittedName>
</protein>
<reference evidence="2 3" key="1">
    <citation type="journal article" date="2019" name="Sci. Rep.">
        <title>Orb-weaving spider Araneus ventricosus genome elucidates the spidroin gene catalogue.</title>
        <authorList>
            <person name="Kono N."/>
            <person name="Nakamura H."/>
            <person name="Ohtoshi R."/>
            <person name="Moran D.A.P."/>
            <person name="Shinohara A."/>
            <person name="Yoshida Y."/>
            <person name="Fujiwara M."/>
            <person name="Mori M."/>
            <person name="Tomita M."/>
            <person name="Arakawa K."/>
        </authorList>
    </citation>
    <scope>NUCLEOTIDE SEQUENCE [LARGE SCALE GENOMIC DNA]</scope>
</reference>
<dbReference type="EMBL" id="BGPR01041076">
    <property type="protein sequence ID" value="GBO17310.1"/>
    <property type="molecule type" value="Genomic_DNA"/>
</dbReference>
<organism evidence="2 3">
    <name type="scientific">Araneus ventricosus</name>
    <name type="common">Orbweaver spider</name>
    <name type="synonym">Epeira ventricosa</name>
    <dbReference type="NCBI Taxonomy" id="182803"/>
    <lineage>
        <taxon>Eukaryota</taxon>
        <taxon>Metazoa</taxon>
        <taxon>Ecdysozoa</taxon>
        <taxon>Arthropoda</taxon>
        <taxon>Chelicerata</taxon>
        <taxon>Arachnida</taxon>
        <taxon>Araneae</taxon>
        <taxon>Araneomorphae</taxon>
        <taxon>Entelegynae</taxon>
        <taxon>Araneoidea</taxon>
        <taxon>Araneidae</taxon>
        <taxon>Araneus</taxon>
    </lineage>
</organism>
<evidence type="ECO:0000313" key="3">
    <source>
        <dbReference type="Proteomes" id="UP000499080"/>
    </source>
</evidence>
<keyword evidence="3" id="KW-1185">Reference proteome</keyword>
<proteinExistence type="predicted"/>
<dbReference type="OrthoDB" id="6496278at2759"/>
<feature type="non-terminal residue" evidence="2">
    <location>
        <position position="1"/>
    </location>
</feature>
<gene>
    <name evidence="2" type="ORF">AVEN_169199_1</name>
</gene>
<comment type="caution">
    <text evidence="2">The sequence shown here is derived from an EMBL/GenBank/DDBJ whole genome shotgun (WGS) entry which is preliminary data.</text>
</comment>
<keyword evidence="1" id="KW-0175">Coiled coil</keyword>
<dbReference type="Proteomes" id="UP000499080">
    <property type="component" value="Unassembled WGS sequence"/>
</dbReference>
<name>A0A4Y2V082_ARAVE</name>
<dbReference type="AlphaFoldDB" id="A0A4Y2V082"/>
<evidence type="ECO:0000313" key="2">
    <source>
        <dbReference type="EMBL" id="GBO17310.1"/>
    </source>
</evidence>
<feature type="coiled-coil region" evidence="1">
    <location>
        <begin position="5"/>
        <end position="67"/>
    </location>
</feature>